<keyword evidence="5" id="KW-0106">Calcium</keyword>
<dbReference type="InterPro" id="IPR012334">
    <property type="entry name" value="Pectin_lyas_fold"/>
</dbReference>
<keyword evidence="4" id="KW-0677">Repeat</keyword>
<organism evidence="7 8">
    <name type="scientific">Pelagihabitans pacificus</name>
    <dbReference type="NCBI Taxonomy" id="2696054"/>
    <lineage>
        <taxon>Bacteria</taxon>
        <taxon>Pseudomonadati</taxon>
        <taxon>Bacteroidota</taxon>
        <taxon>Flavobacteriia</taxon>
        <taxon>Flavobacteriales</taxon>
        <taxon>Flavobacteriaceae</taxon>
        <taxon>Pelagihabitans</taxon>
    </lineage>
</organism>
<sequence length="1257" mass="130943">MNQAGPQKIVFVVIAVLLNALAYGQETYLDTFGSVSYAQNDGSANFSSNWIEVNETTSPSSGRIYITGNQLRFENLDNVWIYRDIDLNNATSASLTFDWNATARGDEALYAYLYNNSSSAWEVIAIINSSTTGSVSYNLSAGQMSSVSGIAFGTASGNWNNNERITIDNVQFTATFSPILSISDVTVNEDDGVANFTVIHTNGDASGAFTVDYVSADVTATAGSDYTAVSGTLNFNGSSGDTEQITVSLLDDSWFENNETFRISFTGSSDPSVILTDVGTGTIIDDEIILYDVPLTLFRELNGNYNYTTVGGTFRTNSNGTDPCSIAATSSSNLNITVPAGATISRAYLFWSHSNYSPDQSITFEGQNVDAELVYGASPNIPGYNLRFYGYFAEVTSIIEGITTPFSNTYNLEDLTINNTGDFCTTATVLGAWSLMIFYEESSLPASTINLYYGFDETQNNGTSFTLDSFYAISPAGSKATFLSYEGDATLDGSSSGSTNPEELSITNQGGTNYILSGDGGQTGNNAYNSTYYDAIEGINNTGVYGLDLDTYDISTYISSSDSQVTANVDVGQDLVISSAVVIRVPSNLISGTVFEDVNYPGGAGRNQTTSAGLGVEGVTVELYDALGILSSTTVTDTNGDYSFGGMADGTYTVRVLNQTVTSNRSGGSTCGSCYPVQTFRTSYNGVAVLEVTNEVGGANPAATGDVGAGTLAAAQTASNIVIAGGGIGNIDFGFNFNTIVNTNEDGQGSLEQFIVNANALTETGMDIEANSIFDPIGGVDVSVFMIPPTGDPLGRTADSNYSGGYFDVFIPNVNPLTPITDNNTQIDGRTQTAYSGDTNPGTVGSGGTAVGTSGTLLPNYERPEIQVHRNAGDVFRSQGNNTVIRNLSVYANNNAGVRVDDGSITISNNLLGVNALGANAGNIDDGVEITDGIVIVDGNYIATNTDTGILVNGGTATTIQNNHITTNGSDACEDNITIQSGSGVVIQQNLIENASALGIDGDGILGNLTIYENSITTSGRNGGVCGGIIENAGIRLDGSNSSITNNIIFSNGGAGLVLAGGNTSGNLISQNSFYSNGTASAALGIDLDLSDGLGDGVTLNDSGDTDNGPNGAINFPVISAANGTGTTLVVEGWSRPGAIIELFLTDINEGSAVAGDNELGFSTDYGEGQVYLASFVEGSGADLASGTSGYTDLDGNTDNTNKFKFSVALPPGVSLGEYVTATATVANSTSEFSPFSIIEAYTVITNRRVTYRVNGD</sequence>
<dbReference type="SUPFAM" id="SSF141072">
    <property type="entry name" value="CalX-like"/>
    <property type="match status" value="1"/>
</dbReference>
<dbReference type="InterPro" id="IPR033764">
    <property type="entry name" value="Sdr_B"/>
</dbReference>
<dbReference type="SMART" id="SM00710">
    <property type="entry name" value="PbH1"/>
    <property type="match status" value="9"/>
</dbReference>
<dbReference type="SUPFAM" id="SSF51126">
    <property type="entry name" value="Pectin lyase-like"/>
    <property type="match status" value="1"/>
</dbReference>
<dbReference type="Pfam" id="PF13229">
    <property type="entry name" value="Beta_helix"/>
    <property type="match status" value="1"/>
</dbReference>
<name>A0A967AX94_9FLAO</name>
<dbReference type="AlphaFoldDB" id="A0A967AX94"/>
<protein>
    <submittedName>
        <fullName evidence="7">Sodium:calcium exchanger</fullName>
    </submittedName>
</protein>
<evidence type="ECO:0000313" key="8">
    <source>
        <dbReference type="Proteomes" id="UP000707206"/>
    </source>
</evidence>
<dbReference type="GO" id="GO:0005576">
    <property type="term" value="C:extracellular region"/>
    <property type="evidence" value="ECO:0007669"/>
    <property type="project" value="UniProtKB-SubCell"/>
</dbReference>
<evidence type="ECO:0000256" key="3">
    <source>
        <dbReference type="ARBA" id="ARBA00022729"/>
    </source>
</evidence>
<keyword evidence="2" id="KW-0964">Secreted</keyword>
<evidence type="ECO:0000313" key="7">
    <source>
        <dbReference type="EMBL" id="NHF61597.1"/>
    </source>
</evidence>
<dbReference type="InterPro" id="IPR038081">
    <property type="entry name" value="CalX-like_sf"/>
</dbReference>
<feature type="domain" description="Calx-beta" evidence="6">
    <location>
        <begin position="165"/>
        <end position="266"/>
    </location>
</feature>
<keyword evidence="3" id="KW-0732">Signal</keyword>
<evidence type="ECO:0000256" key="2">
    <source>
        <dbReference type="ARBA" id="ARBA00022525"/>
    </source>
</evidence>
<keyword evidence="8" id="KW-1185">Reference proteome</keyword>
<dbReference type="InterPro" id="IPR006626">
    <property type="entry name" value="PbH1"/>
</dbReference>
<evidence type="ECO:0000256" key="5">
    <source>
        <dbReference type="ARBA" id="ARBA00022837"/>
    </source>
</evidence>
<proteinExistence type="predicted"/>
<dbReference type="GO" id="GO:0016020">
    <property type="term" value="C:membrane"/>
    <property type="evidence" value="ECO:0007669"/>
    <property type="project" value="InterPro"/>
</dbReference>
<dbReference type="EMBL" id="VIKU02000011">
    <property type="protein sequence ID" value="NHF61597.1"/>
    <property type="molecule type" value="Genomic_DNA"/>
</dbReference>
<reference evidence="7" key="2">
    <citation type="submission" date="2020-03" db="EMBL/GenBank/DDBJ databases">
        <title>Flavobacteriaceae bacterium strain TP-CH-4, a member of the family Flavobacteriaceae isolated from a deep-sea seamount.</title>
        <authorList>
            <person name="Zhang D.-C."/>
        </authorList>
    </citation>
    <scope>NUCLEOTIDE SEQUENCE</scope>
    <source>
        <strain evidence="7">TP-CH-4</strain>
    </source>
</reference>
<accession>A0A967AX94</accession>
<dbReference type="Pfam" id="PF03160">
    <property type="entry name" value="Calx-beta"/>
    <property type="match status" value="1"/>
</dbReference>
<dbReference type="Gene3D" id="2.160.20.10">
    <property type="entry name" value="Single-stranded right-handed beta-helix, Pectin lyase-like"/>
    <property type="match status" value="1"/>
</dbReference>
<gene>
    <name evidence="7" type="ORF">FK220_019750</name>
</gene>
<evidence type="ECO:0000259" key="6">
    <source>
        <dbReference type="SMART" id="SM00237"/>
    </source>
</evidence>
<comment type="caution">
    <text evidence="7">The sequence shown here is derived from an EMBL/GenBank/DDBJ whole genome shotgun (WGS) entry which is preliminary data.</text>
</comment>
<dbReference type="SUPFAM" id="SSF117074">
    <property type="entry name" value="Hypothetical protein PA1324"/>
    <property type="match status" value="1"/>
</dbReference>
<dbReference type="InterPro" id="IPR039448">
    <property type="entry name" value="Beta_helix"/>
</dbReference>
<dbReference type="Gene3D" id="2.60.40.10">
    <property type="entry name" value="Immunoglobulins"/>
    <property type="match status" value="1"/>
</dbReference>
<dbReference type="Proteomes" id="UP000707206">
    <property type="component" value="Unassembled WGS sequence"/>
</dbReference>
<evidence type="ECO:0000256" key="4">
    <source>
        <dbReference type="ARBA" id="ARBA00022737"/>
    </source>
</evidence>
<dbReference type="Gene3D" id="2.60.40.2030">
    <property type="match status" value="1"/>
</dbReference>
<comment type="subcellular location">
    <subcellularLocation>
        <location evidence="1">Secreted</location>
    </subcellularLocation>
</comment>
<dbReference type="Pfam" id="PF17210">
    <property type="entry name" value="SdrD_B"/>
    <property type="match status" value="1"/>
</dbReference>
<reference evidence="7" key="1">
    <citation type="submission" date="2019-07" db="EMBL/GenBank/DDBJ databases">
        <authorList>
            <person name="De-Chao Zhang Q."/>
        </authorList>
    </citation>
    <scope>NUCLEOTIDE SEQUENCE</scope>
    <source>
        <strain evidence="7">TP-CH-4</strain>
    </source>
</reference>
<dbReference type="InterPro" id="IPR003644">
    <property type="entry name" value="Calx_beta"/>
</dbReference>
<evidence type="ECO:0000256" key="1">
    <source>
        <dbReference type="ARBA" id="ARBA00004613"/>
    </source>
</evidence>
<dbReference type="InterPro" id="IPR011050">
    <property type="entry name" value="Pectin_lyase_fold/virulence"/>
</dbReference>
<dbReference type="GO" id="GO:0007154">
    <property type="term" value="P:cell communication"/>
    <property type="evidence" value="ECO:0007669"/>
    <property type="project" value="InterPro"/>
</dbReference>
<dbReference type="SMART" id="SM00237">
    <property type="entry name" value="Calx_beta"/>
    <property type="match status" value="1"/>
</dbReference>
<dbReference type="InterPro" id="IPR013783">
    <property type="entry name" value="Ig-like_fold"/>
</dbReference>
<dbReference type="RefSeq" id="WP_152576093.1">
    <property type="nucleotide sequence ID" value="NZ_VIKU02000011.1"/>
</dbReference>